<comment type="caution">
    <text evidence="2">The sequence shown here is derived from an EMBL/GenBank/DDBJ whole genome shotgun (WGS) entry which is preliminary data.</text>
</comment>
<evidence type="ECO:0000313" key="2">
    <source>
        <dbReference type="EMBL" id="GFT94157.1"/>
    </source>
</evidence>
<evidence type="ECO:0000313" key="3">
    <source>
        <dbReference type="Proteomes" id="UP000887013"/>
    </source>
</evidence>
<keyword evidence="3" id="KW-1185">Reference proteome</keyword>
<feature type="compositionally biased region" description="Basic and acidic residues" evidence="1">
    <location>
        <begin position="1"/>
        <end position="14"/>
    </location>
</feature>
<organism evidence="2 3">
    <name type="scientific">Nephila pilipes</name>
    <name type="common">Giant wood spider</name>
    <name type="synonym">Nephila maculata</name>
    <dbReference type="NCBI Taxonomy" id="299642"/>
    <lineage>
        <taxon>Eukaryota</taxon>
        <taxon>Metazoa</taxon>
        <taxon>Ecdysozoa</taxon>
        <taxon>Arthropoda</taxon>
        <taxon>Chelicerata</taxon>
        <taxon>Arachnida</taxon>
        <taxon>Araneae</taxon>
        <taxon>Araneomorphae</taxon>
        <taxon>Entelegynae</taxon>
        <taxon>Araneoidea</taxon>
        <taxon>Nephilidae</taxon>
        <taxon>Nephila</taxon>
    </lineage>
</organism>
<name>A0A8X6PXF2_NEPPI</name>
<accession>A0A8X6PXF2</accession>
<proteinExistence type="predicted"/>
<dbReference type="EMBL" id="BMAW01025834">
    <property type="protein sequence ID" value="GFT94157.1"/>
    <property type="molecule type" value="Genomic_DNA"/>
</dbReference>
<gene>
    <name evidence="2" type="ORF">NPIL_476331</name>
</gene>
<feature type="region of interest" description="Disordered" evidence="1">
    <location>
        <begin position="1"/>
        <end position="33"/>
    </location>
</feature>
<evidence type="ECO:0000256" key="1">
    <source>
        <dbReference type="SAM" id="MobiDB-lite"/>
    </source>
</evidence>
<protein>
    <submittedName>
        <fullName evidence="2">Uncharacterized protein</fullName>
    </submittedName>
</protein>
<sequence>MVVRKDKFQKRWDDSTTTNEQEETSNGFQARRGQSIPVRRPLTKILLVVRCSVWLLLAMSFCSLASQDLSPQGKRSVDLRNRRCSMRKFWS</sequence>
<dbReference type="AlphaFoldDB" id="A0A8X6PXF2"/>
<dbReference type="Proteomes" id="UP000887013">
    <property type="component" value="Unassembled WGS sequence"/>
</dbReference>
<reference evidence="2" key="1">
    <citation type="submission" date="2020-08" db="EMBL/GenBank/DDBJ databases">
        <title>Multicomponent nature underlies the extraordinary mechanical properties of spider dragline silk.</title>
        <authorList>
            <person name="Kono N."/>
            <person name="Nakamura H."/>
            <person name="Mori M."/>
            <person name="Yoshida Y."/>
            <person name="Ohtoshi R."/>
            <person name="Malay A.D."/>
            <person name="Moran D.A.P."/>
            <person name="Tomita M."/>
            <person name="Numata K."/>
            <person name="Arakawa K."/>
        </authorList>
    </citation>
    <scope>NUCLEOTIDE SEQUENCE</scope>
</reference>